<dbReference type="Gene3D" id="3.30.160.60">
    <property type="entry name" value="Classic Zinc Finger"/>
    <property type="match status" value="2"/>
</dbReference>
<dbReference type="EMBL" id="GG675975">
    <property type="protein sequence ID" value="EER12654.1"/>
    <property type="molecule type" value="Genomic_DNA"/>
</dbReference>
<feature type="domain" description="C2H2-type" evidence="2">
    <location>
        <begin position="21"/>
        <end position="43"/>
    </location>
</feature>
<feature type="region of interest" description="Disordered" evidence="1">
    <location>
        <begin position="58"/>
        <end position="80"/>
    </location>
</feature>
<dbReference type="InterPro" id="IPR036236">
    <property type="entry name" value="Znf_C2H2_sf"/>
</dbReference>
<dbReference type="OrthoDB" id="434647at2759"/>
<dbReference type="GeneID" id="9058525"/>
<evidence type="ECO:0000313" key="3">
    <source>
        <dbReference type="EMBL" id="EER12654.1"/>
    </source>
</evidence>
<dbReference type="GO" id="GO:0008270">
    <property type="term" value="F:zinc ion binding"/>
    <property type="evidence" value="ECO:0007669"/>
    <property type="project" value="InterPro"/>
</dbReference>
<evidence type="ECO:0000313" key="4">
    <source>
        <dbReference type="Proteomes" id="UP000007800"/>
    </source>
</evidence>
<dbReference type="GO" id="GO:0003676">
    <property type="term" value="F:nucleic acid binding"/>
    <property type="evidence" value="ECO:0007669"/>
    <property type="project" value="InterPro"/>
</dbReference>
<sequence length="253" mass="28588">MEGTRQNGFFIGRNSAGLWECGLCHTSVCYEGMLEDHIRGKQHAKNLRNLSWEKSADEGSAAPIHTSSNISTPSIGPASTSRLESASQALSWRNDPQYTGYREFMEQCHQQFYPDCVALTSLSVIPPLAERSGTVWGEAPAMDDGWDTVCKLCDAQLSDWYQWAQHMQGRKHRDNVKASRWSFAQFWQRLTAGKFPYYYEHLTGIWCIDPPIDPFPASDVYIETLRQNTHEPSQDTAEDTTEALGPSRAGSWE</sequence>
<keyword evidence="4" id="KW-1185">Reference proteome</keyword>
<dbReference type="Proteomes" id="UP000007800">
    <property type="component" value="Unassembled WGS sequence"/>
</dbReference>
<dbReference type="InterPro" id="IPR013087">
    <property type="entry name" value="Znf_C2H2_type"/>
</dbReference>
<dbReference type="SUPFAM" id="SSF57667">
    <property type="entry name" value="beta-beta-alpha zinc fingers"/>
    <property type="match status" value="2"/>
</dbReference>
<accession>C5KS73</accession>
<reference evidence="3 4" key="1">
    <citation type="submission" date="2008-07" db="EMBL/GenBank/DDBJ databases">
        <authorList>
            <person name="El-Sayed N."/>
            <person name="Caler E."/>
            <person name="Inman J."/>
            <person name="Amedeo P."/>
            <person name="Hass B."/>
            <person name="Wortman J."/>
        </authorList>
    </citation>
    <scope>NUCLEOTIDE SEQUENCE [LARGE SCALE GENOMIC DNA]</scope>
    <source>
        <strain evidence="4">ATCC 50983 / TXsc</strain>
    </source>
</reference>
<proteinExistence type="predicted"/>
<protein>
    <recommendedName>
        <fullName evidence="2">C2H2-type domain-containing protein</fullName>
    </recommendedName>
</protein>
<dbReference type="Pfam" id="PF12874">
    <property type="entry name" value="zf-met"/>
    <property type="match status" value="2"/>
</dbReference>
<evidence type="ECO:0000259" key="2">
    <source>
        <dbReference type="PROSITE" id="PS00028"/>
    </source>
</evidence>
<dbReference type="RefSeq" id="XP_002780859.1">
    <property type="nucleotide sequence ID" value="XM_002780813.1"/>
</dbReference>
<name>C5KS73_PERM5</name>
<organism evidence="4">
    <name type="scientific">Perkinsus marinus (strain ATCC 50983 / TXsc)</name>
    <dbReference type="NCBI Taxonomy" id="423536"/>
    <lineage>
        <taxon>Eukaryota</taxon>
        <taxon>Sar</taxon>
        <taxon>Alveolata</taxon>
        <taxon>Perkinsozoa</taxon>
        <taxon>Perkinsea</taxon>
        <taxon>Perkinsida</taxon>
        <taxon>Perkinsidae</taxon>
        <taxon>Perkinsus</taxon>
    </lineage>
</organism>
<dbReference type="SMART" id="SM00451">
    <property type="entry name" value="ZnF_U1"/>
    <property type="match status" value="2"/>
</dbReference>
<dbReference type="InterPro" id="IPR003604">
    <property type="entry name" value="Matrin/U1-like-C_Znf_C2H2"/>
</dbReference>
<dbReference type="InParanoid" id="C5KS73"/>
<evidence type="ECO:0000256" key="1">
    <source>
        <dbReference type="SAM" id="MobiDB-lite"/>
    </source>
</evidence>
<dbReference type="SMART" id="SM00355">
    <property type="entry name" value="ZnF_C2H2"/>
    <property type="match status" value="2"/>
</dbReference>
<feature type="compositionally biased region" description="Polar residues" evidence="1">
    <location>
        <begin position="65"/>
        <end position="80"/>
    </location>
</feature>
<gene>
    <name evidence="3" type="ORF">Pmar_PMAR002461</name>
</gene>
<dbReference type="AlphaFoldDB" id="C5KS73"/>
<dbReference type="OMA" id="RQNTHEP"/>
<feature type="region of interest" description="Disordered" evidence="1">
    <location>
        <begin position="228"/>
        <end position="253"/>
    </location>
</feature>
<dbReference type="PROSITE" id="PS00028">
    <property type="entry name" value="ZINC_FINGER_C2H2_1"/>
    <property type="match status" value="1"/>
</dbReference>